<evidence type="ECO:0000313" key="3">
    <source>
        <dbReference type="EMBL" id="ABW66661.1"/>
    </source>
</evidence>
<reference evidence="3 4" key="1">
    <citation type="submission" date="2007-10" db="EMBL/GenBank/DDBJ databases">
        <title>Complete sequence of Desulfococcus oleovorans Hxd3.</title>
        <authorList>
            <consortium name="US DOE Joint Genome Institute"/>
            <person name="Copeland A."/>
            <person name="Lucas S."/>
            <person name="Lapidus A."/>
            <person name="Barry K."/>
            <person name="Glavina del Rio T."/>
            <person name="Dalin E."/>
            <person name="Tice H."/>
            <person name="Pitluck S."/>
            <person name="Kiss H."/>
            <person name="Brettin T."/>
            <person name="Bruce D."/>
            <person name="Detter J.C."/>
            <person name="Han C."/>
            <person name="Schmutz J."/>
            <person name="Larimer F."/>
            <person name="Land M."/>
            <person name="Hauser L."/>
            <person name="Kyrpides N."/>
            <person name="Kim E."/>
            <person name="Wawrik B."/>
            <person name="Richardson P."/>
        </authorList>
    </citation>
    <scope>NUCLEOTIDE SEQUENCE [LARGE SCALE GENOMIC DNA]</scope>
    <source>
        <strain evidence="4">DSM 6200 / JCM 39069 / Hxd3</strain>
    </source>
</reference>
<dbReference type="PANTHER" id="PTHR10569:SF2">
    <property type="entry name" value="GLYCOGEN DEBRANCHING ENZYME"/>
    <property type="match status" value="1"/>
</dbReference>
<dbReference type="SUPFAM" id="SSF51445">
    <property type="entry name" value="(Trans)glycosidases"/>
    <property type="match status" value="1"/>
</dbReference>
<dbReference type="eggNOG" id="COG0366">
    <property type="taxonomic scope" value="Bacteria"/>
</dbReference>
<dbReference type="Gene3D" id="3.20.20.80">
    <property type="entry name" value="Glycosidases"/>
    <property type="match status" value="1"/>
</dbReference>
<gene>
    <name evidence="3" type="ordered locus">Dole_0851</name>
</gene>
<evidence type="ECO:0000259" key="2">
    <source>
        <dbReference type="SMART" id="SM00642"/>
    </source>
</evidence>
<dbReference type="PANTHER" id="PTHR10569">
    <property type="entry name" value="GLYCOGEN DEBRANCHING ENZYME"/>
    <property type="match status" value="1"/>
</dbReference>
<dbReference type="Pfam" id="PF12439">
    <property type="entry name" value="GDE_N"/>
    <property type="match status" value="1"/>
</dbReference>
<dbReference type="eggNOG" id="COG3408">
    <property type="taxonomic scope" value="Bacteria"/>
</dbReference>
<dbReference type="SMART" id="SM00642">
    <property type="entry name" value="Aamy"/>
    <property type="match status" value="1"/>
</dbReference>
<dbReference type="InterPro" id="IPR024742">
    <property type="entry name" value="Glycogen_debranch_N"/>
</dbReference>
<sequence>MKGTGSAMTDTLHLSQQPAPGSRMLRFRGDTVTFVLELSEPAEGGAWIRTDIGHGAMVRRAVIDAVEADIPPLGKEWFDVPMTRETGTRFSITLPLAEVGHFEAKCFFMAAGETIPVWPEGPDTEINVGPADTCCANIIYNAFVRQFGPNKSGAGQPDAHDAACVELLDKKDYTVIPKSGTFRDLISHLDFITGVLGCRVIHLLPIHPTPTTYGRMGRFGSPYAALSFTGVDPALAVFDPKATPLEQFAELVDAIHARHAKLILDIAVNHTGWAATLHETHPEWLKRDHDGEIQVPGAWGVTWSDLTSLDYSKKELWQYVADLFLAWCRRGVDGFRCDAGYMIPVPAWTYIIAAVRDQYPDTIFFLEGLGGKISVTRDLLNRADFNWAYSELFQNYDRAQIEHYLPETIDISRTDGLAVHFAETHDNNRLAARSSVWAKMRTALCALASHHGGFGFANGVEWLATVKINVHDACSLNWGNPENQADRIRRLNLLLRTHPAFFEKVEMHLIGQGPGNHLVLLRRHVPSGKALIVAANLDDRHPTPCEWTAPPDFTGPDYIDLLTQAPFAVAVEGSRHTCELVPGQVVCLTTDGNDLQLLQQPDDLSFIPSRILDQRLRAKVLDIFCHYHNTVNVADLDLAGLGRQLAKDPAACCRLLNPQSDEPRVVRWQWPVDTRREVMVPPGHFLLVSAPAPFCATVSETGPAGRKTVGREESLPAADGTFFALFAPWPEPAAPARRTIHLVVYEKQENRHAEGHLLFLRDTPDPVVSTTFTRTDLAGGNHLLLSTNGRGGMCRAHAWWGRLASKYDALLGANLSPDFPEDRRILFTRCRAWVVFQGYSQKICFDCLDTFAYQNNRGVWTFKVPTGQGQNIDLMITVAMVPGENRTDITFDRRPAGDHPEKLADPSPIRLILRPDIEDRNFHQTTKAFAGPEHAWPAAVTALADGFVFAPAPERRLTLTVAGGTFVPEPEWYYMVHRPLEADRGMDPSSDLFSPGYIFVPLEGGQSAHLTASAETAAKETADTPALPAHEPAASGVAAETLARTALDAYVVHRTPFLSVIAGYPWFLDWGRDSLIFTRGLIAADMIPEALAVLKQFGRFEERGTLPNMIAGDNAGNRDTSDAPLWFITACADLVHRHPDKNVLSEPCGDRTLAEVLVSIGEAYVSGTPNGIRVDPASGLVYSPAHFTWMDTDFPAATPRQGYCIEIQALWHAALAFLAAIDPSGRNNWKDLAGRVKEAITQKFVLPQGYLADCLHARTGEPPETAAPDDALRPNQLFAITLGAVSDTALAASILDACQVLLVPGAIRSLTDAPVARPLEVVHHGRRLNDPFYPYQGHYTGDEDTRRKPAYHNGTAWTWPFPAYCEAWAMVYGQPGKKTARALMSGSLELLRAGCVGHFPEIVDGDWPHTHRGCDAQAWGASEWLRVWRLLQA</sequence>
<dbReference type="Pfam" id="PF06202">
    <property type="entry name" value="GDE_C"/>
    <property type="match status" value="1"/>
</dbReference>
<dbReference type="KEGG" id="dol:Dole_0851"/>
<evidence type="ECO:0000256" key="1">
    <source>
        <dbReference type="SAM" id="MobiDB-lite"/>
    </source>
</evidence>
<feature type="compositionally biased region" description="Polar residues" evidence="1">
    <location>
        <begin position="1"/>
        <end position="19"/>
    </location>
</feature>
<keyword evidence="4" id="KW-1185">Reference proteome</keyword>
<dbReference type="InterPro" id="IPR006047">
    <property type="entry name" value="GH13_cat_dom"/>
</dbReference>
<dbReference type="CAZy" id="GH13">
    <property type="family name" value="Glycoside Hydrolase Family 13"/>
</dbReference>
<feature type="domain" description="Glycosyl hydrolase family 13 catalytic" evidence="2">
    <location>
        <begin position="174"/>
        <end position="489"/>
    </location>
</feature>
<dbReference type="HOGENOM" id="CLU_252301_0_0_7"/>
<organism evidence="3 4">
    <name type="scientific">Desulfosudis oleivorans (strain DSM 6200 / JCM 39069 / Hxd3)</name>
    <name type="common">Desulfococcus oleovorans</name>
    <dbReference type="NCBI Taxonomy" id="96561"/>
    <lineage>
        <taxon>Bacteria</taxon>
        <taxon>Pseudomonadati</taxon>
        <taxon>Thermodesulfobacteriota</taxon>
        <taxon>Desulfobacteria</taxon>
        <taxon>Desulfobacterales</taxon>
        <taxon>Desulfosudaceae</taxon>
        <taxon>Desulfosudis</taxon>
    </lineage>
</organism>
<accession>A8ZVV2</accession>
<dbReference type="GO" id="GO:0004135">
    <property type="term" value="F:amylo-alpha-1,6-glucosidase activity"/>
    <property type="evidence" value="ECO:0007669"/>
    <property type="project" value="InterPro"/>
</dbReference>
<protein>
    <submittedName>
        <fullName evidence="3">Amylo-alpha-16-glucosidase</fullName>
    </submittedName>
</protein>
<dbReference type="InterPro" id="IPR017853">
    <property type="entry name" value="GH"/>
</dbReference>
<name>A8ZVV2_DESOH</name>
<dbReference type="Proteomes" id="UP000008561">
    <property type="component" value="Chromosome"/>
</dbReference>
<dbReference type="Gene3D" id="1.50.10.10">
    <property type="match status" value="1"/>
</dbReference>
<dbReference type="GO" id="GO:0004134">
    <property type="term" value="F:4-alpha-glucanotransferase activity"/>
    <property type="evidence" value="ECO:0007669"/>
    <property type="project" value="InterPro"/>
</dbReference>
<dbReference type="EMBL" id="CP000859">
    <property type="protein sequence ID" value="ABW66661.1"/>
    <property type="molecule type" value="Genomic_DNA"/>
</dbReference>
<dbReference type="InterPro" id="IPR032790">
    <property type="entry name" value="GDE_C"/>
</dbReference>
<dbReference type="InterPro" id="IPR012341">
    <property type="entry name" value="6hp_glycosidase-like_sf"/>
</dbReference>
<dbReference type="CAZy" id="GH133">
    <property type="family name" value="Glycoside Hydrolase Family 133"/>
</dbReference>
<dbReference type="GO" id="GO:0005980">
    <property type="term" value="P:glycogen catabolic process"/>
    <property type="evidence" value="ECO:0007669"/>
    <property type="project" value="InterPro"/>
</dbReference>
<proteinExistence type="predicted"/>
<evidence type="ECO:0000313" key="4">
    <source>
        <dbReference type="Proteomes" id="UP000008561"/>
    </source>
</evidence>
<dbReference type="SUPFAM" id="SSF48208">
    <property type="entry name" value="Six-hairpin glycosidases"/>
    <property type="match status" value="1"/>
</dbReference>
<dbReference type="RefSeq" id="WP_012174279.1">
    <property type="nucleotide sequence ID" value="NC_009943.1"/>
</dbReference>
<feature type="region of interest" description="Disordered" evidence="1">
    <location>
        <begin position="1"/>
        <end position="21"/>
    </location>
</feature>
<dbReference type="InterPro" id="IPR010401">
    <property type="entry name" value="AGL/Gdb1"/>
</dbReference>
<dbReference type="InterPro" id="IPR008928">
    <property type="entry name" value="6-hairpin_glycosidase_sf"/>
</dbReference>
<dbReference type="STRING" id="96561.Dole_0851"/>